<dbReference type="Pfam" id="PF12838">
    <property type="entry name" value="Fer4_7"/>
    <property type="match status" value="1"/>
</dbReference>
<reference evidence="2" key="1">
    <citation type="journal article" date="2014" name="Front. Microbiol.">
        <title>High frequency of phylogenetically diverse reductive dehalogenase-homologous genes in deep subseafloor sedimentary metagenomes.</title>
        <authorList>
            <person name="Kawai M."/>
            <person name="Futagami T."/>
            <person name="Toyoda A."/>
            <person name="Takaki Y."/>
            <person name="Nishi S."/>
            <person name="Hori S."/>
            <person name="Arai W."/>
            <person name="Tsubouchi T."/>
            <person name="Morono Y."/>
            <person name="Uchiyama I."/>
            <person name="Ito T."/>
            <person name="Fujiyama A."/>
            <person name="Inagaki F."/>
            <person name="Takami H."/>
        </authorList>
    </citation>
    <scope>NUCLEOTIDE SEQUENCE</scope>
    <source>
        <strain evidence="2">Expedition CK06-06</strain>
    </source>
</reference>
<name>X1FLT4_9ZZZZ</name>
<feature type="domain" description="4Fe-4S ferredoxin-type" evidence="1">
    <location>
        <begin position="1"/>
        <end position="30"/>
    </location>
</feature>
<evidence type="ECO:0000259" key="1">
    <source>
        <dbReference type="PROSITE" id="PS51379"/>
    </source>
</evidence>
<feature type="non-terminal residue" evidence="2">
    <location>
        <position position="1"/>
    </location>
</feature>
<accession>X1FLT4</accession>
<protein>
    <recommendedName>
        <fullName evidence="1">4Fe-4S ferredoxin-type domain-containing protein</fullName>
    </recommendedName>
</protein>
<sequence length="126" mass="14499">LYPDLVKCFGCNTCTKTCPQELEVMWFMSDALRGDISEVANKSFDCVMCGLCAARCPQGLVPYNIALLCRRLYGRYLAPTSKHLEDRLAEIEAGKFDTELEELKRMSEDELRRRYAERDIEPAYTK</sequence>
<dbReference type="AlphaFoldDB" id="X1FLT4"/>
<dbReference type="Gene3D" id="3.30.70.20">
    <property type="match status" value="1"/>
</dbReference>
<dbReference type="EMBL" id="BARU01010213">
    <property type="protein sequence ID" value="GAH45932.1"/>
    <property type="molecule type" value="Genomic_DNA"/>
</dbReference>
<dbReference type="SUPFAM" id="SSF54862">
    <property type="entry name" value="4Fe-4S ferredoxins"/>
    <property type="match status" value="1"/>
</dbReference>
<dbReference type="InterPro" id="IPR017900">
    <property type="entry name" value="4Fe4S_Fe_S_CS"/>
</dbReference>
<feature type="domain" description="4Fe-4S ferredoxin-type" evidence="1">
    <location>
        <begin position="36"/>
        <end position="66"/>
    </location>
</feature>
<dbReference type="PROSITE" id="PS51379">
    <property type="entry name" value="4FE4S_FER_2"/>
    <property type="match status" value="2"/>
</dbReference>
<proteinExistence type="predicted"/>
<evidence type="ECO:0000313" key="2">
    <source>
        <dbReference type="EMBL" id="GAH45932.1"/>
    </source>
</evidence>
<dbReference type="PROSITE" id="PS00198">
    <property type="entry name" value="4FE4S_FER_1"/>
    <property type="match status" value="2"/>
</dbReference>
<dbReference type="InterPro" id="IPR017896">
    <property type="entry name" value="4Fe4S_Fe-S-bd"/>
</dbReference>
<comment type="caution">
    <text evidence="2">The sequence shown here is derived from an EMBL/GenBank/DDBJ whole genome shotgun (WGS) entry which is preliminary data.</text>
</comment>
<organism evidence="2">
    <name type="scientific">marine sediment metagenome</name>
    <dbReference type="NCBI Taxonomy" id="412755"/>
    <lineage>
        <taxon>unclassified sequences</taxon>
        <taxon>metagenomes</taxon>
        <taxon>ecological metagenomes</taxon>
    </lineage>
</organism>
<gene>
    <name evidence="2" type="ORF">S03H2_19543</name>
</gene>